<dbReference type="InterPro" id="IPR005829">
    <property type="entry name" value="Sugar_transporter_CS"/>
</dbReference>
<proteinExistence type="predicted"/>
<dbReference type="PROSITE" id="PS00217">
    <property type="entry name" value="SUGAR_TRANSPORT_2"/>
    <property type="match status" value="1"/>
</dbReference>
<dbReference type="InterPro" id="IPR020846">
    <property type="entry name" value="MFS_dom"/>
</dbReference>
<feature type="transmembrane region" description="Helical" evidence="5">
    <location>
        <begin position="338"/>
        <end position="359"/>
    </location>
</feature>
<gene>
    <name evidence="7" type="ORF">HGG74_08530</name>
</gene>
<feature type="transmembrane region" description="Helical" evidence="5">
    <location>
        <begin position="173"/>
        <end position="193"/>
    </location>
</feature>
<evidence type="ECO:0000256" key="3">
    <source>
        <dbReference type="ARBA" id="ARBA00022989"/>
    </source>
</evidence>
<dbReference type="EMBL" id="JAAZSQ010000006">
    <property type="protein sequence ID" value="NKX54583.1"/>
    <property type="molecule type" value="Genomic_DNA"/>
</dbReference>
<evidence type="ECO:0000259" key="6">
    <source>
        <dbReference type="PROSITE" id="PS50850"/>
    </source>
</evidence>
<feature type="transmembrane region" description="Helical" evidence="5">
    <location>
        <begin position="114"/>
        <end position="131"/>
    </location>
</feature>
<dbReference type="Gene3D" id="1.20.1250.20">
    <property type="entry name" value="MFS general substrate transporter like domains"/>
    <property type="match status" value="1"/>
</dbReference>
<feature type="transmembrane region" description="Helical" evidence="5">
    <location>
        <begin position="310"/>
        <end position="331"/>
    </location>
</feature>
<evidence type="ECO:0000313" key="8">
    <source>
        <dbReference type="Proteomes" id="UP000544090"/>
    </source>
</evidence>
<feature type="transmembrane region" description="Helical" evidence="5">
    <location>
        <begin position="285"/>
        <end position="304"/>
    </location>
</feature>
<feature type="transmembrane region" description="Helical" evidence="5">
    <location>
        <begin position="365"/>
        <end position="391"/>
    </location>
</feature>
<accession>A0A7X6HCG6</accession>
<dbReference type="InterPro" id="IPR005828">
    <property type="entry name" value="MFS_sugar_transport-like"/>
</dbReference>
<feature type="transmembrane region" description="Helical" evidence="5">
    <location>
        <begin position="214"/>
        <end position="232"/>
    </location>
</feature>
<dbReference type="PANTHER" id="PTHR23501:SF154">
    <property type="entry name" value="MULTIDRUG-EFFLUX TRANSPORTER RV1634-RELATED"/>
    <property type="match status" value="1"/>
</dbReference>
<dbReference type="PANTHER" id="PTHR23501">
    <property type="entry name" value="MAJOR FACILITATOR SUPERFAMILY"/>
    <property type="match status" value="1"/>
</dbReference>
<dbReference type="RefSeq" id="WP_168485925.1">
    <property type="nucleotide sequence ID" value="NZ_JAAZSQ010000006.1"/>
</dbReference>
<feature type="transmembrane region" description="Helical" evidence="5">
    <location>
        <begin position="244"/>
        <end position="264"/>
    </location>
</feature>
<dbReference type="InterPro" id="IPR011701">
    <property type="entry name" value="MFS"/>
</dbReference>
<feature type="transmembrane region" description="Helical" evidence="5">
    <location>
        <begin position="441"/>
        <end position="459"/>
    </location>
</feature>
<evidence type="ECO:0000256" key="5">
    <source>
        <dbReference type="SAM" id="Phobius"/>
    </source>
</evidence>
<comment type="caution">
    <text evidence="7">The sequence shown here is derived from an EMBL/GenBank/DDBJ whole genome shotgun (WGS) entry which is preliminary data.</text>
</comment>
<feature type="transmembrane region" description="Helical" evidence="5">
    <location>
        <begin position="412"/>
        <end position="429"/>
    </location>
</feature>
<protein>
    <submittedName>
        <fullName evidence="7">MFS transporter</fullName>
    </submittedName>
</protein>
<keyword evidence="4 5" id="KW-0472">Membrane</keyword>
<feature type="transmembrane region" description="Helical" evidence="5">
    <location>
        <begin position="143"/>
        <end position="161"/>
    </location>
</feature>
<evidence type="ECO:0000256" key="4">
    <source>
        <dbReference type="ARBA" id="ARBA00023136"/>
    </source>
</evidence>
<sequence length="477" mass="48517">MTEPPASAASGAMAATYRSLTAGLLAIITFSAFEAMAVATAMPAVARELDGQSGYGLAFSMFLTASLLGSVLGGLWCDARGPRPAVGTGLGLTVAGLVLSGLAGEFWIFTAGRAVAGLGGGFMIVAVYVIIGQAYPQKLQPVVFGWIAAAWVVPSLVGPLAAGLVTQYVSWRLVFYGVAPLVLASVLAVWPRIRRLGAPQAAESGPRRRGGRRRALRGLVLAAGVFLAQWAGFEAVDAAAGRAAGLYLLAAAGVVLAVCVLPGLMPAGLLRLRRGLPSVVLTRGALNVAFFGAEAFVPLMLVVSRGLDPATAGLALTAGALGWSIGSFIQAKAGRRRHLLLVLGPGLLGACLGAMALAAGPQVPFWVLVVVWGLAGLSMGMALSTTSVLVLELSAPAERGRNSSSLQLADQLGGVVGTAGAGGLFTLLHRPGNPADSGVFAAIWLVLAACAAAGLYTGWRSSTRRATAATKEEIRSV</sequence>
<evidence type="ECO:0000256" key="1">
    <source>
        <dbReference type="ARBA" id="ARBA00004651"/>
    </source>
</evidence>
<keyword evidence="8" id="KW-1185">Reference proteome</keyword>
<feature type="transmembrane region" description="Helical" evidence="5">
    <location>
        <begin position="89"/>
        <end position="108"/>
    </location>
</feature>
<dbReference type="GO" id="GO:0022857">
    <property type="term" value="F:transmembrane transporter activity"/>
    <property type="evidence" value="ECO:0007669"/>
    <property type="project" value="InterPro"/>
</dbReference>
<dbReference type="PRINTS" id="PR01036">
    <property type="entry name" value="TCRTETB"/>
</dbReference>
<dbReference type="Pfam" id="PF07690">
    <property type="entry name" value="MFS_1"/>
    <property type="match status" value="1"/>
</dbReference>
<evidence type="ECO:0000256" key="2">
    <source>
        <dbReference type="ARBA" id="ARBA00022692"/>
    </source>
</evidence>
<dbReference type="Proteomes" id="UP000544090">
    <property type="component" value="Unassembled WGS sequence"/>
</dbReference>
<dbReference type="InterPro" id="IPR036259">
    <property type="entry name" value="MFS_trans_sf"/>
</dbReference>
<comment type="subcellular location">
    <subcellularLocation>
        <location evidence="1">Cell membrane</location>
        <topology evidence="1">Multi-pass membrane protein</topology>
    </subcellularLocation>
</comment>
<dbReference type="GO" id="GO:0005886">
    <property type="term" value="C:plasma membrane"/>
    <property type="evidence" value="ECO:0007669"/>
    <property type="project" value="UniProtKB-SubCell"/>
</dbReference>
<feature type="transmembrane region" description="Helical" evidence="5">
    <location>
        <begin position="54"/>
        <end position="77"/>
    </location>
</feature>
<evidence type="ECO:0000313" key="7">
    <source>
        <dbReference type="EMBL" id="NKX54583.1"/>
    </source>
</evidence>
<keyword evidence="2 5" id="KW-0812">Transmembrane</keyword>
<dbReference type="SUPFAM" id="SSF103473">
    <property type="entry name" value="MFS general substrate transporter"/>
    <property type="match status" value="1"/>
</dbReference>
<dbReference type="PROSITE" id="PS50850">
    <property type="entry name" value="MFS"/>
    <property type="match status" value="1"/>
</dbReference>
<organism evidence="7 8">
    <name type="scientific">Arthrobacter mobilis</name>
    <dbReference type="NCBI Taxonomy" id="2724944"/>
    <lineage>
        <taxon>Bacteria</taxon>
        <taxon>Bacillati</taxon>
        <taxon>Actinomycetota</taxon>
        <taxon>Actinomycetes</taxon>
        <taxon>Micrococcales</taxon>
        <taxon>Micrococcaceae</taxon>
        <taxon>Arthrobacter</taxon>
    </lineage>
</organism>
<name>A0A7X6HCG6_9MICC</name>
<dbReference type="AlphaFoldDB" id="A0A7X6HCG6"/>
<keyword evidence="3 5" id="KW-1133">Transmembrane helix</keyword>
<reference evidence="7 8" key="1">
    <citation type="submission" date="2020-04" db="EMBL/GenBank/DDBJ databases">
        <title>Arthrobacter sp. nov.</title>
        <authorList>
            <person name="Liu S."/>
        </authorList>
    </citation>
    <scope>NUCLEOTIDE SEQUENCE [LARGE SCALE GENOMIC DNA]</scope>
    <source>
        <strain evidence="7 8">E918</strain>
    </source>
</reference>
<dbReference type="Pfam" id="PF00083">
    <property type="entry name" value="Sugar_tr"/>
    <property type="match status" value="1"/>
</dbReference>
<feature type="domain" description="Major facilitator superfamily (MFS) profile" evidence="6">
    <location>
        <begin position="15"/>
        <end position="466"/>
    </location>
</feature>
<feature type="transmembrane region" description="Helical" evidence="5">
    <location>
        <begin position="20"/>
        <end position="42"/>
    </location>
</feature>